<organism evidence="1 2">
    <name type="scientific">Peronosclerospora sorghi</name>
    <dbReference type="NCBI Taxonomy" id="230839"/>
    <lineage>
        <taxon>Eukaryota</taxon>
        <taxon>Sar</taxon>
        <taxon>Stramenopiles</taxon>
        <taxon>Oomycota</taxon>
        <taxon>Peronosporomycetes</taxon>
        <taxon>Peronosporales</taxon>
        <taxon>Peronosporaceae</taxon>
        <taxon>Peronosclerospora</taxon>
    </lineage>
</organism>
<accession>A0ACC0VMH1</accession>
<dbReference type="EMBL" id="CM047587">
    <property type="protein sequence ID" value="KAI9907530.1"/>
    <property type="molecule type" value="Genomic_DNA"/>
</dbReference>
<protein>
    <submittedName>
        <fullName evidence="1">Uncharacterized protein</fullName>
    </submittedName>
</protein>
<dbReference type="Proteomes" id="UP001163321">
    <property type="component" value="Chromosome 8"/>
</dbReference>
<evidence type="ECO:0000313" key="2">
    <source>
        <dbReference type="Proteomes" id="UP001163321"/>
    </source>
</evidence>
<sequence>MEIDASQPIPSPTQAICVEDEVGPNQCSKTSVADSPPSKDYVTAMAASASNNSDPDGIQNYIDASRLSIDQGIIPGSVPQDLQESSDGMVVQLSDQSMHLSPTTQESRTIRENSVVNTAIVCATQDDITQSELSLDTAGSQIVSPSESPRPSQCLLLSAPPLPPQDSQSALVPVPGRMRKGKRSRADEDFNNMLIKSRPKDRA</sequence>
<name>A0ACC0VMH1_9STRA</name>
<comment type="caution">
    <text evidence="1">The sequence shown here is derived from an EMBL/GenBank/DDBJ whole genome shotgun (WGS) entry which is preliminary data.</text>
</comment>
<evidence type="ECO:0000313" key="1">
    <source>
        <dbReference type="EMBL" id="KAI9907530.1"/>
    </source>
</evidence>
<reference evidence="1 2" key="1">
    <citation type="journal article" date="2022" name="bioRxiv">
        <title>The genome of the oomycete Peronosclerospora sorghi, a cosmopolitan pathogen of maize and sorghum, is inflated with dispersed pseudogenes.</title>
        <authorList>
            <person name="Fletcher K."/>
            <person name="Martin F."/>
            <person name="Isakeit T."/>
            <person name="Cavanaugh K."/>
            <person name="Magill C."/>
            <person name="Michelmore R."/>
        </authorList>
    </citation>
    <scope>NUCLEOTIDE SEQUENCE [LARGE SCALE GENOMIC DNA]</scope>
    <source>
        <strain evidence="1">P6</strain>
    </source>
</reference>
<keyword evidence="2" id="KW-1185">Reference proteome</keyword>
<gene>
    <name evidence="1" type="ORF">PsorP6_004841</name>
</gene>
<proteinExistence type="predicted"/>